<dbReference type="EMBL" id="CP011502">
    <property type="protein sequence ID" value="ALX04534.1"/>
    <property type="molecule type" value="Genomic_DNA"/>
</dbReference>
<keyword evidence="2" id="KW-1185">Reference proteome</keyword>
<proteinExistence type="predicted"/>
<name>A0A0U4CN54_9ACTN</name>
<dbReference type="Proteomes" id="UP000067689">
    <property type="component" value="Chromosome"/>
</dbReference>
<accession>A0A0U4CN54</accession>
<dbReference type="STRING" id="2041.AERYTH_07430"/>
<organism evidence="1 2">
    <name type="scientific">Aeromicrobium erythreum</name>
    <dbReference type="NCBI Taxonomy" id="2041"/>
    <lineage>
        <taxon>Bacteria</taxon>
        <taxon>Bacillati</taxon>
        <taxon>Actinomycetota</taxon>
        <taxon>Actinomycetes</taxon>
        <taxon>Propionibacteriales</taxon>
        <taxon>Nocardioidaceae</taxon>
        <taxon>Aeromicrobium</taxon>
    </lineage>
</organism>
<evidence type="ECO:0000313" key="2">
    <source>
        <dbReference type="Proteomes" id="UP000067689"/>
    </source>
</evidence>
<gene>
    <name evidence="1" type="ORF">AERYTH_07430</name>
</gene>
<reference evidence="1 2" key="1">
    <citation type="journal article" date="1991" name="Int. J. Syst. Bacteriol.">
        <title>Description of the erythromycin-producing bacterium Arthrobacter sp. strain NRRL B-3381 as Aeromicrobium erythreum gen. nov., sp. nov.</title>
        <authorList>
            <person name="Miller E.S."/>
            <person name="Woese C.R."/>
            <person name="Brenner S."/>
        </authorList>
    </citation>
    <scope>NUCLEOTIDE SEQUENCE [LARGE SCALE GENOMIC DNA]</scope>
    <source>
        <strain evidence="1 2">AR18</strain>
    </source>
</reference>
<protein>
    <submittedName>
        <fullName evidence="1">Uncharacterized protein</fullName>
    </submittedName>
</protein>
<sequence>MAECRTADVEAAAARHGGTLNTWFVALSASLVGSAGITDEDEPVLVALPVTARGADDPRANATRIARVAVDPTDLRRHDLAPLRAGCRQAYAQLGTRDTSAKDADTGSLLTLVQMLPDAVVRRLPVPTGPRVLASNLGTMSPAFSAPTGTPARSIAALAGHRVVDDAEIRVLGGGLTAWACTSGERTTVTVAALDPARVPDDETLRDLVRSGLAAWHVEARLW</sequence>
<dbReference type="KEGG" id="aer:AERYTH_07430"/>
<evidence type="ECO:0000313" key="1">
    <source>
        <dbReference type="EMBL" id="ALX04534.1"/>
    </source>
</evidence>
<dbReference type="AlphaFoldDB" id="A0A0U4CN54"/>
<dbReference type="PATRIC" id="fig|2041.4.peg.1558"/>